<accession>A0A7W5CEP7</accession>
<reference evidence="4 5" key="1">
    <citation type="submission" date="2020-08" db="EMBL/GenBank/DDBJ databases">
        <title>Genomic Encyclopedia of Type Strains, Phase III (KMG-III): the genomes of soil and plant-associated and newly described type strains.</title>
        <authorList>
            <person name="Whitman W."/>
        </authorList>
    </citation>
    <scope>NUCLEOTIDE SEQUENCE [LARGE SCALE GENOMIC DNA]</scope>
    <source>
        <strain evidence="4 5">CECT 8234</strain>
    </source>
</reference>
<keyword evidence="5" id="KW-1185">Reference proteome</keyword>
<gene>
    <name evidence="4" type="ORF">FHS16_005995</name>
</gene>
<evidence type="ECO:0000256" key="3">
    <source>
        <dbReference type="ARBA" id="ARBA00071493"/>
    </source>
</evidence>
<dbReference type="SUPFAM" id="SSF51735">
    <property type="entry name" value="NAD(P)-binding Rossmann-fold domains"/>
    <property type="match status" value="1"/>
</dbReference>
<evidence type="ECO:0000256" key="2">
    <source>
        <dbReference type="ARBA" id="ARBA00023002"/>
    </source>
</evidence>
<sequence length="332" mass="35961">MMQKNNNEITIQTPMYSGFGPRTTAKEALQGRDLSGKVAIVTGGYSGLGLETTRILAEAGATVIVPARTSGKAMAAVSAIPGVEIESLDLIDPFSIDAFAQRFLDSNRPLHILIDSAGIMASDLSRDNRGYESQFATNHLGHFQLAARLWPALVKAEGARVVSVSSRGHAISGIDFNDPNFKNREYDKWIAYGQSKTANALFAVELDKRGKNYGVRAFSLHPGSIVTDLSRHLSDDEMRAMGALDEQGQRTFSEYNDELKTVSEGAATIVWSAVNKQLEGKGGVYCENVDIAEAVPADKPLGPGVKPWAVNPEYAEQLWQLSENLTGVKFPV</sequence>
<dbReference type="EMBL" id="JACHXW010000030">
    <property type="protein sequence ID" value="MBB3155879.1"/>
    <property type="molecule type" value="Genomic_DNA"/>
</dbReference>
<dbReference type="GO" id="GO:0016491">
    <property type="term" value="F:oxidoreductase activity"/>
    <property type="evidence" value="ECO:0007669"/>
    <property type="project" value="UniProtKB-KW"/>
</dbReference>
<dbReference type="Gene3D" id="3.40.50.720">
    <property type="entry name" value="NAD(P)-binding Rossmann-like Domain"/>
    <property type="match status" value="1"/>
</dbReference>
<evidence type="ECO:0000256" key="1">
    <source>
        <dbReference type="ARBA" id="ARBA00006484"/>
    </source>
</evidence>
<dbReference type="InterPro" id="IPR002347">
    <property type="entry name" value="SDR_fam"/>
</dbReference>
<protein>
    <recommendedName>
        <fullName evidence="3">Probable oxidoreductase</fullName>
    </recommendedName>
</protein>
<dbReference type="Proteomes" id="UP000518605">
    <property type="component" value="Unassembled WGS sequence"/>
</dbReference>
<evidence type="ECO:0000313" key="5">
    <source>
        <dbReference type="Proteomes" id="UP000518605"/>
    </source>
</evidence>
<keyword evidence="2" id="KW-0560">Oxidoreductase</keyword>
<dbReference type="InterPro" id="IPR036291">
    <property type="entry name" value="NAD(P)-bd_dom_sf"/>
</dbReference>
<name>A0A7W5CEP7_9BACL</name>
<dbReference type="PRINTS" id="PR00081">
    <property type="entry name" value="GDHRDH"/>
</dbReference>
<comment type="similarity">
    <text evidence="1">Belongs to the short-chain dehydrogenases/reductases (SDR) family.</text>
</comment>
<dbReference type="NCBIfam" id="NF004845">
    <property type="entry name" value="PRK06196.1"/>
    <property type="match status" value="1"/>
</dbReference>
<comment type="caution">
    <text evidence="4">The sequence shown here is derived from an EMBL/GenBank/DDBJ whole genome shotgun (WGS) entry which is preliminary data.</text>
</comment>
<dbReference type="PANTHER" id="PTHR24320:SF283">
    <property type="entry name" value="RETINOL DEHYDROGENASE 11"/>
    <property type="match status" value="1"/>
</dbReference>
<dbReference type="PANTHER" id="PTHR24320">
    <property type="entry name" value="RETINOL DEHYDROGENASE"/>
    <property type="match status" value="1"/>
</dbReference>
<evidence type="ECO:0000313" key="4">
    <source>
        <dbReference type="EMBL" id="MBB3155879.1"/>
    </source>
</evidence>
<proteinExistence type="inferred from homology"/>
<dbReference type="Pfam" id="PF00106">
    <property type="entry name" value="adh_short"/>
    <property type="match status" value="1"/>
</dbReference>
<organism evidence="4 5">
    <name type="scientific">Paenibacillus endophyticus</name>
    <dbReference type="NCBI Taxonomy" id="1294268"/>
    <lineage>
        <taxon>Bacteria</taxon>
        <taxon>Bacillati</taxon>
        <taxon>Bacillota</taxon>
        <taxon>Bacilli</taxon>
        <taxon>Bacillales</taxon>
        <taxon>Paenibacillaceae</taxon>
        <taxon>Paenibacillus</taxon>
    </lineage>
</organism>
<dbReference type="FunFam" id="3.40.50.720:FF:000594">
    <property type="entry name" value="Short-chain oxidoreductase"/>
    <property type="match status" value="1"/>
</dbReference>
<dbReference type="AlphaFoldDB" id="A0A7W5CEP7"/>